<keyword evidence="2" id="KW-1185">Reference proteome</keyword>
<protein>
    <submittedName>
        <fullName evidence="1">Uncharacterized protein</fullName>
    </submittedName>
</protein>
<organism evidence="1 2">
    <name type="scientific">Stylosanthes scabra</name>
    <dbReference type="NCBI Taxonomy" id="79078"/>
    <lineage>
        <taxon>Eukaryota</taxon>
        <taxon>Viridiplantae</taxon>
        <taxon>Streptophyta</taxon>
        <taxon>Embryophyta</taxon>
        <taxon>Tracheophyta</taxon>
        <taxon>Spermatophyta</taxon>
        <taxon>Magnoliopsida</taxon>
        <taxon>eudicotyledons</taxon>
        <taxon>Gunneridae</taxon>
        <taxon>Pentapetalae</taxon>
        <taxon>rosids</taxon>
        <taxon>fabids</taxon>
        <taxon>Fabales</taxon>
        <taxon>Fabaceae</taxon>
        <taxon>Papilionoideae</taxon>
        <taxon>50 kb inversion clade</taxon>
        <taxon>dalbergioids sensu lato</taxon>
        <taxon>Dalbergieae</taxon>
        <taxon>Pterocarpus clade</taxon>
        <taxon>Stylosanthes</taxon>
    </lineage>
</organism>
<gene>
    <name evidence="1" type="ORF">PIB30_113374</name>
</gene>
<evidence type="ECO:0000313" key="2">
    <source>
        <dbReference type="Proteomes" id="UP001341840"/>
    </source>
</evidence>
<evidence type="ECO:0000313" key="1">
    <source>
        <dbReference type="EMBL" id="MED6191152.1"/>
    </source>
</evidence>
<name>A0ABU6WZX6_9FABA</name>
<comment type="caution">
    <text evidence="1">The sequence shown here is derived from an EMBL/GenBank/DDBJ whole genome shotgun (WGS) entry which is preliminary data.</text>
</comment>
<dbReference type="Proteomes" id="UP001341840">
    <property type="component" value="Unassembled WGS sequence"/>
</dbReference>
<sequence length="55" mass="6007">MENGKNLMAKAANQIRDLGHTSELNVDFESWWGSVVAVLQGAVLGVEPELEPEPE</sequence>
<accession>A0ABU6WZX6</accession>
<feature type="non-terminal residue" evidence="1">
    <location>
        <position position="55"/>
    </location>
</feature>
<reference evidence="1 2" key="1">
    <citation type="journal article" date="2023" name="Plants (Basel)">
        <title>Bridging the Gap: Combining Genomics and Transcriptomics Approaches to Understand Stylosanthes scabra, an Orphan Legume from the Brazilian Caatinga.</title>
        <authorList>
            <person name="Ferreira-Neto J.R.C."/>
            <person name="da Silva M.D."/>
            <person name="Binneck E."/>
            <person name="de Melo N.F."/>
            <person name="da Silva R.H."/>
            <person name="de Melo A.L.T.M."/>
            <person name="Pandolfi V."/>
            <person name="Bustamante F.O."/>
            <person name="Brasileiro-Vidal A.C."/>
            <person name="Benko-Iseppon A.M."/>
        </authorList>
    </citation>
    <scope>NUCLEOTIDE SEQUENCE [LARGE SCALE GENOMIC DNA]</scope>
    <source>
        <tissue evidence="1">Leaves</tissue>
    </source>
</reference>
<dbReference type="EMBL" id="JASCZI010190340">
    <property type="protein sequence ID" value="MED6191152.1"/>
    <property type="molecule type" value="Genomic_DNA"/>
</dbReference>
<proteinExistence type="predicted"/>